<name>A0A0F9WD15_9ZZZZ</name>
<gene>
    <name evidence="1" type="ORF">LCGC14_0373080</name>
</gene>
<protein>
    <submittedName>
        <fullName evidence="1">Uncharacterized protein</fullName>
    </submittedName>
</protein>
<evidence type="ECO:0000313" key="1">
    <source>
        <dbReference type="EMBL" id="KKN76113.1"/>
    </source>
</evidence>
<dbReference type="EMBL" id="LAZR01000299">
    <property type="protein sequence ID" value="KKN76113.1"/>
    <property type="molecule type" value="Genomic_DNA"/>
</dbReference>
<comment type="caution">
    <text evidence="1">The sequence shown here is derived from an EMBL/GenBank/DDBJ whole genome shotgun (WGS) entry which is preliminary data.</text>
</comment>
<dbReference type="AlphaFoldDB" id="A0A0F9WD15"/>
<reference evidence="1" key="1">
    <citation type="journal article" date="2015" name="Nature">
        <title>Complex archaea that bridge the gap between prokaryotes and eukaryotes.</title>
        <authorList>
            <person name="Spang A."/>
            <person name="Saw J.H."/>
            <person name="Jorgensen S.L."/>
            <person name="Zaremba-Niedzwiedzka K."/>
            <person name="Martijn J."/>
            <person name="Lind A.E."/>
            <person name="van Eijk R."/>
            <person name="Schleper C."/>
            <person name="Guy L."/>
            <person name="Ettema T.J."/>
        </authorList>
    </citation>
    <scope>NUCLEOTIDE SEQUENCE</scope>
</reference>
<accession>A0A0F9WD15</accession>
<organism evidence="1">
    <name type="scientific">marine sediment metagenome</name>
    <dbReference type="NCBI Taxonomy" id="412755"/>
    <lineage>
        <taxon>unclassified sequences</taxon>
        <taxon>metagenomes</taxon>
        <taxon>ecological metagenomes</taxon>
    </lineage>
</organism>
<sequence length="214" mass="24638">MQPKPKGTPPRWQMWTVPHSGTRYVRDSFVNAGYSITHGYAIRGNRDLLSAHFGHLFESTYPMYSEWYPGLSAFVVTRDPLAVLGTHWQRLGDGETPPPPPLSNDLGKFAQIQNGFIAENNPHIHKVEDPIERLGEWAGIDLRPGSDRHSDRRRGDHRRIGRNVIREAIQARDADAICSLISVECWDWFTTSYSALIAPLYRDRLGYDFWWYDE</sequence>
<proteinExistence type="predicted"/>